<reference evidence="4 5" key="1">
    <citation type="journal article" date="2016" name="Nat. Commun.">
        <title>Extremotolerant tardigrade genome and improved radiotolerance of human cultured cells by tardigrade-unique protein.</title>
        <authorList>
            <person name="Hashimoto T."/>
            <person name="Horikawa D.D."/>
            <person name="Saito Y."/>
            <person name="Kuwahara H."/>
            <person name="Kozuka-Hata H."/>
            <person name="Shin-I T."/>
            <person name="Minakuchi Y."/>
            <person name="Ohishi K."/>
            <person name="Motoyama A."/>
            <person name="Aizu T."/>
            <person name="Enomoto A."/>
            <person name="Kondo K."/>
            <person name="Tanaka S."/>
            <person name="Hara Y."/>
            <person name="Koshikawa S."/>
            <person name="Sagara H."/>
            <person name="Miura T."/>
            <person name="Yokobori S."/>
            <person name="Miyagawa K."/>
            <person name="Suzuki Y."/>
            <person name="Kubo T."/>
            <person name="Oyama M."/>
            <person name="Kohara Y."/>
            <person name="Fujiyama A."/>
            <person name="Arakawa K."/>
            <person name="Katayama T."/>
            <person name="Toyoda A."/>
            <person name="Kunieda T."/>
        </authorList>
    </citation>
    <scope>NUCLEOTIDE SEQUENCE [LARGE SCALE GENOMIC DNA]</scope>
    <source>
        <strain evidence="4 5">YOKOZUNA-1</strain>
    </source>
</reference>
<evidence type="ECO:0000256" key="2">
    <source>
        <dbReference type="SAM" id="MobiDB-lite"/>
    </source>
</evidence>
<dbReference type="InterPro" id="IPR045669">
    <property type="entry name" value="FHIP_C"/>
</dbReference>
<dbReference type="Pfam" id="PF19311">
    <property type="entry name" value="KELAA"/>
    <property type="match status" value="1"/>
</dbReference>
<dbReference type="Pfam" id="PF19314">
    <property type="entry name" value="DUF5917"/>
    <property type="match status" value="1"/>
</dbReference>
<accession>A0A1D1VA32</accession>
<dbReference type="STRING" id="947166.A0A1D1VA32"/>
<protein>
    <recommendedName>
        <fullName evidence="3">FHF complex subunit HOOK-interacting protein C-terminal domain-containing protein</fullName>
    </recommendedName>
</protein>
<feature type="domain" description="FHF complex subunit HOOK-interacting protein C-terminal" evidence="3">
    <location>
        <begin position="611"/>
        <end position="682"/>
    </location>
</feature>
<dbReference type="InterPro" id="IPR019384">
    <property type="entry name" value="FHIP"/>
</dbReference>
<dbReference type="PANTHER" id="PTHR21705:SF11">
    <property type="entry name" value="FHIP FAMILY PROTEIN CG3558"/>
    <property type="match status" value="1"/>
</dbReference>
<comment type="similarity">
    <text evidence="1">Belongs to the FHIP family.</text>
</comment>
<evidence type="ECO:0000313" key="5">
    <source>
        <dbReference type="Proteomes" id="UP000186922"/>
    </source>
</evidence>
<dbReference type="EMBL" id="BDGG01000004">
    <property type="protein sequence ID" value="GAU98501.1"/>
    <property type="molecule type" value="Genomic_DNA"/>
</dbReference>
<evidence type="ECO:0000313" key="4">
    <source>
        <dbReference type="EMBL" id="GAU98501.1"/>
    </source>
</evidence>
<sequence>MATESQKSPRKLSIAESRQSALEEVKSTWTKVADVLAPLDNVMVLEDTERSNTHYQATILSPNISRDLQSTAVISKLNSFFDQIISSLAAAVARIQLRQSPSPEREVPEISSVAVTDRESSPILLEDEVLEYVISENLLLKTLNYTVHRSCPEGAALMLRWNLLRIFETLVSSCLRDPRLLSNESILSPLLGLFDACTASRNAETDRKMMTVMNELTYCLKQAPDLLELFIVKGDPEADLSSADDISELKLLSYLFPHIHNPGETGQLARSAVLALLRILQTNDKLSHHIAERSSFCQVLVNGLSTFYLSLPQDLPFTSGPGWHRVEPTDVFRSRDIQHFTEYVEFCNATMKLSHMTIQETFIRRFQELFLLPIITPSLAQTNVEESVSSIAFFHYTIQTLEDARLQESVCHYLMGILAGDRPLLDVVLGNMLSATNKLSSVTMSFFHTMLELNYPPVLHFLVLRYFTTEEQSSRSQPADRDVFDDLALAQELLSFIPECCQTLDFAWENKAVEVPVSDNPTTVFQKFMGKKPLEKPLISESTSLQEPPLTLPEYATYLMCARHKLKACWDAFAVDPEVGSPVLSTSSAIAVTSLLKVNPDLKWYGIWTLGPFVSSLLYRLDHMLQNDIYSTLQLTGLISRLALFPHGSIWSALFERADNSKESRRSLLQVLASLKSSVDFAIPPTTTGKIIMERTYRSMLLRTVQPPSPTSEAPLLASAIPEKPHSFANFFRKPNSTQDDRSDTVLADSILAESDESVEEHGKDDLRGRRTSGLNTKNPSEAARMKSAAYSAVILSEFVQELAAIAQERVLLCLIPG</sequence>
<dbReference type="OrthoDB" id="6287422at2759"/>
<name>A0A1D1VA32_RAMVA</name>
<feature type="compositionally biased region" description="Basic and acidic residues" evidence="2">
    <location>
        <begin position="760"/>
        <end position="769"/>
    </location>
</feature>
<dbReference type="Proteomes" id="UP000186922">
    <property type="component" value="Unassembled WGS sequence"/>
</dbReference>
<evidence type="ECO:0000259" key="3">
    <source>
        <dbReference type="Pfam" id="PF19314"/>
    </source>
</evidence>
<feature type="region of interest" description="Disordered" evidence="2">
    <location>
        <begin position="756"/>
        <end position="781"/>
    </location>
</feature>
<evidence type="ECO:0000256" key="1">
    <source>
        <dbReference type="ARBA" id="ARBA00024336"/>
    </source>
</evidence>
<dbReference type="PANTHER" id="PTHR21705">
    <property type="entry name" value="RAI16 PROTEIN-RELATED"/>
    <property type="match status" value="1"/>
</dbReference>
<proteinExistence type="inferred from homology"/>
<gene>
    <name evidence="4" type="primary">RvY_09639</name>
    <name evidence="4" type="synonym">RvY_09639.1</name>
    <name evidence="4" type="ORF">RvY_09639-1</name>
</gene>
<organism evidence="4 5">
    <name type="scientific">Ramazzottius varieornatus</name>
    <name type="common">Water bear</name>
    <name type="synonym">Tardigrade</name>
    <dbReference type="NCBI Taxonomy" id="947166"/>
    <lineage>
        <taxon>Eukaryota</taxon>
        <taxon>Metazoa</taxon>
        <taxon>Ecdysozoa</taxon>
        <taxon>Tardigrada</taxon>
        <taxon>Eutardigrada</taxon>
        <taxon>Parachela</taxon>
        <taxon>Hypsibioidea</taxon>
        <taxon>Ramazzottiidae</taxon>
        <taxon>Ramazzottius</taxon>
    </lineage>
</organism>
<dbReference type="InterPro" id="IPR045668">
    <property type="entry name" value="FHIP_KELAA_motif"/>
</dbReference>
<comment type="caution">
    <text evidence="4">The sequence shown here is derived from an EMBL/GenBank/DDBJ whole genome shotgun (WGS) entry which is preliminary data.</text>
</comment>
<dbReference type="AlphaFoldDB" id="A0A1D1VA32"/>
<dbReference type="Pfam" id="PF10257">
    <property type="entry name" value="RAI16-like"/>
    <property type="match status" value="1"/>
</dbReference>
<keyword evidence="5" id="KW-1185">Reference proteome</keyword>